<keyword evidence="2" id="KW-1185">Reference proteome</keyword>
<dbReference type="OrthoDB" id="1143145at2"/>
<dbReference type="Gene3D" id="2.40.50.120">
    <property type="match status" value="1"/>
</dbReference>
<dbReference type="InterPro" id="IPR008993">
    <property type="entry name" value="TIMP-like_OB-fold"/>
</dbReference>
<sequence length="248" mass="28490">MLLFICAGLSAAAQSCVCVKKDLLNDFKDTDFIAVVTITSKEVHEFNPDVDVLEFTVQELFKGKPRKQLLIFQKTGFGKNNDACRLYLEPGDELLLFANEKANYLYTIPCYRNKKLSIEDAAYQDNLLNDILILRQLQPFTSVIESTTTRCNNINADVKTRDVIEDISLHRADDDQRMGLYKVKFTPDNLIDRITVVAPFNEDIDKAVRIALIKRKWQPCELGEKRELILGYFYNPKTEYQKAFLSSL</sequence>
<gene>
    <name evidence="1" type="ORF">EJ995_00250</name>
</gene>
<evidence type="ECO:0000313" key="2">
    <source>
        <dbReference type="Proteomes" id="UP000279600"/>
    </source>
</evidence>
<dbReference type="Proteomes" id="UP000279600">
    <property type="component" value="Chromosome"/>
</dbReference>
<dbReference type="KEGG" id="noj:EJ995_00250"/>
<dbReference type="SUPFAM" id="SSF50242">
    <property type="entry name" value="TIMP-like"/>
    <property type="match status" value="1"/>
</dbReference>
<accession>A0A3S9MU94</accession>
<dbReference type="AlphaFoldDB" id="A0A3S9MU94"/>
<dbReference type="EMBL" id="CP034549">
    <property type="protein sequence ID" value="AZQ42744.1"/>
    <property type="molecule type" value="Genomic_DNA"/>
</dbReference>
<organism evidence="1 2">
    <name type="scientific">Nonlabens ponticola</name>
    <dbReference type="NCBI Taxonomy" id="2496866"/>
    <lineage>
        <taxon>Bacteria</taxon>
        <taxon>Pseudomonadati</taxon>
        <taxon>Bacteroidota</taxon>
        <taxon>Flavobacteriia</taxon>
        <taxon>Flavobacteriales</taxon>
        <taxon>Flavobacteriaceae</taxon>
        <taxon>Nonlabens</taxon>
    </lineage>
</organism>
<evidence type="ECO:0008006" key="3">
    <source>
        <dbReference type="Google" id="ProtNLM"/>
    </source>
</evidence>
<name>A0A3S9MU94_9FLAO</name>
<evidence type="ECO:0000313" key="1">
    <source>
        <dbReference type="EMBL" id="AZQ42744.1"/>
    </source>
</evidence>
<proteinExistence type="predicted"/>
<protein>
    <recommendedName>
        <fullName evidence="3">Tissue inhibitor of metalloproteinase</fullName>
    </recommendedName>
</protein>
<dbReference type="RefSeq" id="WP_126444479.1">
    <property type="nucleotide sequence ID" value="NZ_CP034549.1"/>
</dbReference>
<reference evidence="1 2" key="1">
    <citation type="submission" date="2018-12" db="EMBL/GenBank/DDBJ databases">
        <title>Complete genome of Nonlabens sp. MJ115.</title>
        <authorList>
            <person name="Choi H.S."/>
            <person name="Jung J."/>
        </authorList>
    </citation>
    <scope>NUCLEOTIDE SEQUENCE [LARGE SCALE GENOMIC DNA]</scope>
    <source>
        <strain evidence="1 2">MJ115</strain>
    </source>
</reference>